<dbReference type="EMBL" id="MPTB01000071">
    <property type="protein sequence ID" value="OMD37162.1"/>
    <property type="molecule type" value="Genomic_DNA"/>
</dbReference>
<feature type="chain" id="PRO_5045932941" evidence="1">
    <location>
        <begin position="25"/>
        <end position="354"/>
    </location>
</feature>
<feature type="signal peptide" evidence="1">
    <location>
        <begin position="1"/>
        <end position="24"/>
    </location>
</feature>
<sequence length="354" mass="38258">MILKKGICLMVLSSMLLVPTIASAETEGSNIEIQSEGIKPAQEKLDSFISKARNLSEEYSTSNKQQTNNLNSIPETFNYTFVEGDTGYFYEKSSVSADEYVLTYPIEYLAQNEITSNQSEVTAAASDTIPSGIGGRATVQKNGSINTFVIRTPATTTGPTARTYIYGGFSGVGKDKSGTSNRTIEADMGLVFSNAYGVNKWQPTINYYWGSEGDGHTVPGNRISPYNEIWYKNGYVPGKDVDVTIYRNLGNNTRLSTRGYALYADHEGNGTNTYLTAVTEIANTYVSSTSSWKYLATIADTVVNKVPQGDAAGQVTGILSNILIDSSAYTPVSNGTDFANVTISSNNVTIKVSK</sequence>
<gene>
    <name evidence="2" type="ORF">BSK56_31500</name>
</gene>
<dbReference type="Proteomes" id="UP000187412">
    <property type="component" value="Unassembled WGS sequence"/>
</dbReference>
<name>A0ABX3GU00_PAEBO</name>
<organism evidence="2 3">
    <name type="scientific">Paenibacillus borealis</name>
    <dbReference type="NCBI Taxonomy" id="160799"/>
    <lineage>
        <taxon>Bacteria</taxon>
        <taxon>Bacillati</taxon>
        <taxon>Bacillota</taxon>
        <taxon>Bacilli</taxon>
        <taxon>Bacillales</taxon>
        <taxon>Paenibacillaceae</taxon>
        <taxon>Paenibacillus</taxon>
    </lineage>
</organism>
<reference evidence="2 3" key="1">
    <citation type="submission" date="2016-10" db="EMBL/GenBank/DDBJ databases">
        <title>Paenibacillus species isolates.</title>
        <authorList>
            <person name="Beno S.M."/>
        </authorList>
    </citation>
    <scope>NUCLEOTIDE SEQUENCE [LARGE SCALE GENOMIC DNA]</scope>
    <source>
        <strain evidence="2 3">FSL H7-0744</strain>
    </source>
</reference>
<evidence type="ECO:0000313" key="2">
    <source>
        <dbReference type="EMBL" id="OMD37162.1"/>
    </source>
</evidence>
<evidence type="ECO:0000256" key="1">
    <source>
        <dbReference type="SAM" id="SignalP"/>
    </source>
</evidence>
<accession>A0ABX3GU00</accession>
<comment type="caution">
    <text evidence="2">The sequence shown here is derived from an EMBL/GenBank/DDBJ whole genome shotgun (WGS) entry which is preliminary data.</text>
</comment>
<keyword evidence="1" id="KW-0732">Signal</keyword>
<proteinExistence type="predicted"/>
<dbReference type="Gene3D" id="2.60.120.1270">
    <property type="match status" value="1"/>
</dbReference>
<dbReference type="RefSeq" id="WP_076114327.1">
    <property type="nucleotide sequence ID" value="NZ_MPTB01000071.1"/>
</dbReference>
<protein>
    <submittedName>
        <fullName evidence="2">Uncharacterized protein</fullName>
    </submittedName>
</protein>
<evidence type="ECO:0000313" key="3">
    <source>
        <dbReference type="Proteomes" id="UP000187412"/>
    </source>
</evidence>
<dbReference type="InterPro" id="IPR038682">
    <property type="entry name" value="YrpD-like_sf"/>
</dbReference>
<dbReference type="Pfam" id="PF15493">
    <property type="entry name" value="YrpD"/>
    <property type="match status" value="1"/>
</dbReference>
<keyword evidence="3" id="KW-1185">Reference proteome</keyword>
<dbReference type="InterPro" id="IPR029143">
    <property type="entry name" value="YrpD"/>
</dbReference>